<accession>A0A1M5LD93</accession>
<name>A0A1M5LD93_9BRAD</name>
<feature type="compositionally biased region" description="Basic and acidic residues" evidence="1">
    <location>
        <begin position="1"/>
        <end position="22"/>
    </location>
</feature>
<dbReference type="OrthoDB" id="8236372at2"/>
<proteinExistence type="predicted"/>
<reference evidence="2 3" key="1">
    <citation type="submission" date="2016-11" db="EMBL/GenBank/DDBJ databases">
        <authorList>
            <person name="Jaros S."/>
            <person name="Januszkiewicz K."/>
            <person name="Wedrychowicz H."/>
        </authorList>
    </citation>
    <scope>NUCLEOTIDE SEQUENCE [LARGE SCALE GENOMIC DNA]</scope>
    <source>
        <strain evidence="2 3">GAS242</strain>
    </source>
</reference>
<organism evidence="2 3">
    <name type="scientific">Bradyrhizobium erythrophlei</name>
    <dbReference type="NCBI Taxonomy" id="1437360"/>
    <lineage>
        <taxon>Bacteria</taxon>
        <taxon>Pseudomonadati</taxon>
        <taxon>Pseudomonadota</taxon>
        <taxon>Alphaproteobacteria</taxon>
        <taxon>Hyphomicrobiales</taxon>
        <taxon>Nitrobacteraceae</taxon>
        <taxon>Bradyrhizobium</taxon>
    </lineage>
</organism>
<evidence type="ECO:0000313" key="2">
    <source>
        <dbReference type="EMBL" id="SHG62915.1"/>
    </source>
</evidence>
<dbReference type="EMBL" id="LT670818">
    <property type="protein sequence ID" value="SHG62915.1"/>
    <property type="molecule type" value="Genomic_DNA"/>
</dbReference>
<dbReference type="AlphaFoldDB" id="A0A1M5LD93"/>
<evidence type="ECO:0000313" key="3">
    <source>
        <dbReference type="Proteomes" id="UP000190675"/>
    </source>
</evidence>
<gene>
    <name evidence="2" type="ORF">SAMN05444169_3399</name>
</gene>
<feature type="region of interest" description="Disordered" evidence="1">
    <location>
        <begin position="104"/>
        <end position="125"/>
    </location>
</feature>
<evidence type="ECO:0008006" key="4">
    <source>
        <dbReference type="Google" id="ProtNLM"/>
    </source>
</evidence>
<protein>
    <recommendedName>
        <fullName evidence="4">Ribbon-helix-helix protein, copG family</fullName>
    </recommendedName>
</protein>
<evidence type="ECO:0000256" key="1">
    <source>
        <dbReference type="SAM" id="MobiDB-lite"/>
    </source>
</evidence>
<sequence>MTDSRGKNSDHPIRRPSADRDAVSAVEMSEGMTAAVDAWAEAHDMARSEAIRQLVQLGLNASTSAVPPVSARRDPVDIESLAVRQIDQLLDPSIPAAERERRIRRLTEGPPEFADERIDLRKPRE</sequence>
<feature type="compositionally biased region" description="Basic and acidic residues" evidence="1">
    <location>
        <begin position="114"/>
        <end position="125"/>
    </location>
</feature>
<dbReference type="RefSeq" id="WP_079566955.1">
    <property type="nucleotide sequence ID" value="NZ_LT670818.1"/>
</dbReference>
<dbReference type="Proteomes" id="UP000190675">
    <property type="component" value="Chromosome I"/>
</dbReference>
<feature type="region of interest" description="Disordered" evidence="1">
    <location>
        <begin position="1"/>
        <end position="23"/>
    </location>
</feature>